<protein>
    <submittedName>
        <fullName evidence="1">Uncharacterized protein</fullName>
    </submittedName>
</protein>
<evidence type="ECO:0000313" key="1">
    <source>
        <dbReference type="EMBL" id="MCB4806740.1"/>
    </source>
</evidence>
<dbReference type="Proteomes" id="UP001139286">
    <property type="component" value="Unassembled WGS sequence"/>
</dbReference>
<dbReference type="PROSITE" id="PS51257">
    <property type="entry name" value="PROKAR_LIPOPROTEIN"/>
    <property type="match status" value="1"/>
</dbReference>
<keyword evidence="2" id="KW-1185">Reference proteome</keyword>
<proteinExistence type="predicted"/>
<reference evidence="1" key="1">
    <citation type="submission" date="2021-10" db="EMBL/GenBank/DDBJ databases">
        <title>Tamlana sargassums sp. nov., and Tamlana laminarinivorans sp. nov., two new bacteria isolated from the brown alga.</title>
        <authorList>
            <person name="Li J."/>
        </authorList>
    </citation>
    <scope>NUCLEOTIDE SEQUENCE</scope>
    <source>
        <strain evidence="1">62-3</strain>
    </source>
</reference>
<organism evidence="1 2">
    <name type="scientific">Neotamlana sargassicola</name>
    <dbReference type="NCBI Taxonomy" id="2883125"/>
    <lineage>
        <taxon>Bacteria</taxon>
        <taxon>Pseudomonadati</taxon>
        <taxon>Bacteroidota</taxon>
        <taxon>Flavobacteriia</taxon>
        <taxon>Flavobacteriales</taxon>
        <taxon>Flavobacteriaceae</taxon>
        <taxon>Neotamlana</taxon>
    </lineage>
</organism>
<comment type="caution">
    <text evidence="1">The sequence shown here is derived from an EMBL/GenBank/DDBJ whole genome shotgun (WGS) entry which is preliminary data.</text>
</comment>
<sequence length="192" mass="22730">MHRILILLLSLFLITFTSCKKAINSTDNITKTKEFIQGLNLSNRTQLSHLLSDSLTTVIPAHNYKVVYSKPDYLNNWLKWDSVFNPSYKILKIEEESDFIKVKVSKTDERINFFMEEPFITNEVFHFKNNKIVSIETTYLNFNNDVWETNKSNFLNWIETHHPNLKNFMYNQTEAGAIKLKRAIKLYKQQNK</sequence>
<dbReference type="RefSeq" id="WP_226694238.1">
    <property type="nucleotide sequence ID" value="NZ_JAJAPX010000001.1"/>
</dbReference>
<dbReference type="AlphaFoldDB" id="A0A9X1I4L1"/>
<dbReference type="EMBL" id="JAJAPX010000001">
    <property type="protein sequence ID" value="MCB4806740.1"/>
    <property type="molecule type" value="Genomic_DNA"/>
</dbReference>
<evidence type="ECO:0000313" key="2">
    <source>
        <dbReference type="Proteomes" id="UP001139286"/>
    </source>
</evidence>
<accession>A0A9X1I4L1</accession>
<gene>
    <name evidence="1" type="ORF">LG651_00645</name>
</gene>
<name>A0A9X1I4L1_9FLAO</name>